<name>A0ABQ8T751_PERAM</name>
<accession>A0ABQ8T751</accession>
<reference evidence="2 3" key="1">
    <citation type="journal article" date="2022" name="Allergy">
        <title>Genome assembly and annotation of Periplaneta americana reveal a comprehensive cockroach allergen profile.</title>
        <authorList>
            <person name="Wang L."/>
            <person name="Xiong Q."/>
            <person name="Saelim N."/>
            <person name="Wang L."/>
            <person name="Nong W."/>
            <person name="Wan A.T."/>
            <person name="Shi M."/>
            <person name="Liu X."/>
            <person name="Cao Q."/>
            <person name="Hui J.H.L."/>
            <person name="Sookrung N."/>
            <person name="Leung T.F."/>
            <person name="Tungtrongchitr A."/>
            <person name="Tsui S.K.W."/>
        </authorList>
    </citation>
    <scope>NUCLEOTIDE SEQUENCE [LARGE SCALE GENOMIC DNA]</scope>
    <source>
        <strain evidence="2">PWHHKU_190912</strain>
    </source>
</reference>
<organism evidence="2 3">
    <name type="scientific">Periplaneta americana</name>
    <name type="common">American cockroach</name>
    <name type="synonym">Blatta americana</name>
    <dbReference type="NCBI Taxonomy" id="6978"/>
    <lineage>
        <taxon>Eukaryota</taxon>
        <taxon>Metazoa</taxon>
        <taxon>Ecdysozoa</taxon>
        <taxon>Arthropoda</taxon>
        <taxon>Hexapoda</taxon>
        <taxon>Insecta</taxon>
        <taxon>Pterygota</taxon>
        <taxon>Neoptera</taxon>
        <taxon>Polyneoptera</taxon>
        <taxon>Dictyoptera</taxon>
        <taxon>Blattodea</taxon>
        <taxon>Blattoidea</taxon>
        <taxon>Blattidae</taxon>
        <taxon>Blattinae</taxon>
        <taxon>Periplaneta</taxon>
    </lineage>
</organism>
<protein>
    <recommendedName>
        <fullName evidence="1">DDE-1 domain-containing protein</fullName>
    </recommendedName>
</protein>
<sequence length="239" mass="26972">MNKNCRNTIFLQHIFNVDETGIQTTHQPPKILAQKGKKQVGAIVSAEQGTNVTAVVGMSASGQFVPPMLVFPRVRMSPELSDGAPPGTLVVGQEKGWINSELFVKYLHHFHSYVKSTPDKRVLLLVDGHISHKSLQAVQFCRNNGIVLVCFPPHTTHRLQPLDVCIFGPLMSFYNEECRMWLRNYPGRVVRLQQAAKLFGLAYRKTATIDTMLYQVLRKQGCVHLIVIFFQIGCFSHQK</sequence>
<proteinExistence type="predicted"/>
<dbReference type="Gene3D" id="3.30.420.10">
    <property type="entry name" value="Ribonuclease H-like superfamily/Ribonuclease H"/>
    <property type="match status" value="1"/>
</dbReference>
<gene>
    <name evidence="2" type="ORF">ANN_03918</name>
</gene>
<dbReference type="PANTHER" id="PTHR19303">
    <property type="entry name" value="TRANSPOSON"/>
    <property type="match status" value="1"/>
</dbReference>
<evidence type="ECO:0000259" key="1">
    <source>
        <dbReference type="Pfam" id="PF03184"/>
    </source>
</evidence>
<comment type="caution">
    <text evidence="2">The sequence shown here is derived from an EMBL/GenBank/DDBJ whole genome shotgun (WGS) entry which is preliminary data.</text>
</comment>
<dbReference type="InterPro" id="IPR036397">
    <property type="entry name" value="RNaseH_sf"/>
</dbReference>
<dbReference type="InterPro" id="IPR004875">
    <property type="entry name" value="DDE_SF_endonuclease_dom"/>
</dbReference>
<dbReference type="InterPro" id="IPR050863">
    <property type="entry name" value="CenT-Element_Derived"/>
</dbReference>
<dbReference type="Pfam" id="PF03184">
    <property type="entry name" value="DDE_1"/>
    <property type="match status" value="1"/>
</dbReference>
<evidence type="ECO:0000313" key="3">
    <source>
        <dbReference type="Proteomes" id="UP001148838"/>
    </source>
</evidence>
<dbReference type="EMBL" id="JAJSOF020000013">
    <property type="protein sequence ID" value="KAJ4442332.1"/>
    <property type="molecule type" value="Genomic_DNA"/>
</dbReference>
<evidence type="ECO:0000313" key="2">
    <source>
        <dbReference type="EMBL" id="KAJ4442332.1"/>
    </source>
</evidence>
<feature type="domain" description="DDE-1" evidence="1">
    <location>
        <begin position="83"/>
        <end position="180"/>
    </location>
</feature>
<dbReference type="Proteomes" id="UP001148838">
    <property type="component" value="Unassembled WGS sequence"/>
</dbReference>
<dbReference type="PANTHER" id="PTHR19303:SF71">
    <property type="entry name" value="ZINC FINGER PHD-TYPE DOMAIN-CONTAINING PROTEIN"/>
    <property type="match status" value="1"/>
</dbReference>
<keyword evidence="3" id="KW-1185">Reference proteome</keyword>